<protein>
    <submittedName>
        <fullName evidence="1">Uncharacterized protein</fullName>
    </submittedName>
</protein>
<evidence type="ECO:0000313" key="1">
    <source>
        <dbReference type="EMBL" id="KAF9653505.1"/>
    </source>
</evidence>
<proteinExistence type="predicted"/>
<feature type="non-terminal residue" evidence="1">
    <location>
        <position position="1"/>
    </location>
</feature>
<keyword evidence="2" id="KW-1185">Reference proteome</keyword>
<sequence>VLPALTLNGIIALDIVEGSYNTKRFKRFISSLLDQMNVFPSPSSVVVMDNCRIHKSKDIMDMIYER</sequence>
<evidence type="ECO:0000313" key="2">
    <source>
        <dbReference type="Proteomes" id="UP000886501"/>
    </source>
</evidence>
<reference evidence="1" key="1">
    <citation type="submission" date="2019-10" db="EMBL/GenBank/DDBJ databases">
        <authorList>
            <consortium name="DOE Joint Genome Institute"/>
            <person name="Kuo A."/>
            <person name="Miyauchi S."/>
            <person name="Kiss E."/>
            <person name="Drula E."/>
            <person name="Kohler A."/>
            <person name="Sanchez-Garcia M."/>
            <person name="Andreopoulos B."/>
            <person name="Barry K.W."/>
            <person name="Bonito G."/>
            <person name="Buee M."/>
            <person name="Carver A."/>
            <person name="Chen C."/>
            <person name="Cichocki N."/>
            <person name="Clum A."/>
            <person name="Culley D."/>
            <person name="Crous P.W."/>
            <person name="Fauchery L."/>
            <person name="Girlanda M."/>
            <person name="Hayes R."/>
            <person name="Keri Z."/>
            <person name="Labutti K."/>
            <person name="Lipzen A."/>
            <person name="Lombard V."/>
            <person name="Magnuson J."/>
            <person name="Maillard F."/>
            <person name="Morin E."/>
            <person name="Murat C."/>
            <person name="Nolan M."/>
            <person name="Ohm R."/>
            <person name="Pangilinan J."/>
            <person name="Pereira M."/>
            <person name="Perotto S."/>
            <person name="Peter M."/>
            <person name="Riley R."/>
            <person name="Sitrit Y."/>
            <person name="Stielow B."/>
            <person name="Szollosi G."/>
            <person name="Zifcakova L."/>
            <person name="Stursova M."/>
            <person name="Spatafora J.W."/>
            <person name="Tedersoo L."/>
            <person name="Vaario L.-M."/>
            <person name="Yamada A."/>
            <person name="Yan M."/>
            <person name="Wang P."/>
            <person name="Xu J."/>
            <person name="Bruns T."/>
            <person name="Baldrian P."/>
            <person name="Vilgalys R."/>
            <person name="Henrissat B."/>
            <person name="Grigoriev I.V."/>
            <person name="Hibbett D."/>
            <person name="Nagy L.G."/>
            <person name="Martin F.M."/>
        </authorList>
    </citation>
    <scope>NUCLEOTIDE SEQUENCE</scope>
    <source>
        <strain evidence="1">P2</strain>
    </source>
</reference>
<gene>
    <name evidence="1" type="ORF">BDM02DRAFT_3086817</name>
</gene>
<dbReference type="Proteomes" id="UP000886501">
    <property type="component" value="Unassembled WGS sequence"/>
</dbReference>
<reference evidence="1" key="2">
    <citation type="journal article" date="2020" name="Nat. Commun.">
        <title>Large-scale genome sequencing of mycorrhizal fungi provides insights into the early evolution of symbiotic traits.</title>
        <authorList>
            <person name="Miyauchi S."/>
            <person name="Kiss E."/>
            <person name="Kuo A."/>
            <person name="Drula E."/>
            <person name="Kohler A."/>
            <person name="Sanchez-Garcia M."/>
            <person name="Morin E."/>
            <person name="Andreopoulos B."/>
            <person name="Barry K.W."/>
            <person name="Bonito G."/>
            <person name="Buee M."/>
            <person name="Carver A."/>
            <person name="Chen C."/>
            <person name="Cichocki N."/>
            <person name="Clum A."/>
            <person name="Culley D."/>
            <person name="Crous P.W."/>
            <person name="Fauchery L."/>
            <person name="Girlanda M."/>
            <person name="Hayes R.D."/>
            <person name="Keri Z."/>
            <person name="LaButti K."/>
            <person name="Lipzen A."/>
            <person name="Lombard V."/>
            <person name="Magnuson J."/>
            <person name="Maillard F."/>
            <person name="Murat C."/>
            <person name="Nolan M."/>
            <person name="Ohm R.A."/>
            <person name="Pangilinan J."/>
            <person name="Pereira M.F."/>
            <person name="Perotto S."/>
            <person name="Peter M."/>
            <person name="Pfister S."/>
            <person name="Riley R."/>
            <person name="Sitrit Y."/>
            <person name="Stielow J.B."/>
            <person name="Szollosi G."/>
            <person name="Zifcakova L."/>
            <person name="Stursova M."/>
            <person name="Spatafora J.W."/>
            <person name="Tedersoo L."/>
            <person name="Vaario L.M."/>
            <person name="Yamada A."/>
            <person name="Yan M."/>
            <person name="Wang P."/>
            <person name="Xu J."/>
            <person name="Bruns T."/>
            <person name="Baldrian P."/>
            <person name="Vilgalys R."/>
            <person name="Dunand C."/>
            <person name="Henrissat B."/>
            <person name="Grigoriev I.V."/>
            <person name="Hibbett D."/>
            <person name="Nagy L.G."/>
            <person name="Martin F.M."/>
        </authorList>
    </citation>
    <scope>NUCLEOTIDE SEQUENCE</scope>
    <source>
        <strain evidence="1">P2</strain>
    </source>
</reference>
<name>A0ACB6ZVT0_THEGA</name>
<accession>A0ACB6ZVT0</accession>
<comment type="caution">
    <text evidence="1">The sequence shown here is derived from an EMBL/GenBank/DDBJ whole genome shotgun (WGS) entry which is preliminary data.</text>
</comment>
<organism evidence="1 2">
    <name type="scientific">Thelephora ganbajun</name>
    <name type="common">Ganba fungus</name>
    <dbReference type="NCBI Taxonomy" id="370292"/>
    <lineage>
        <taxon>Eukaryota</taxon>
        <taxon>Fungi</taxon>
        <taxon>Dikarya</taxon>
        <taxon>Basidiomycota</taxon>
        <taxon>Agaricomycotina</taxon>
        <taxon>Agaricomycetes</taxon>
        <taxon>Thelephorales</taxon>
        <taxon>Thelephoraceae</taxon>
        <taxon>Thelephora</taxon>
    </lineage>
</organism>
<dbReference type="EMBL" id="MU117963">
    <property type="protein sequence ID" value="KAF9653505.1"/>
    <property type="molecule type" value="Genomic_DNA"/>
</dbReference>